<evidence type="ECO:0000313" key="3">
    <source>
        <dbReference type="Proteomes" id="UP001302321"/>
    </source>
</evidence>
<proteinExistence type="predicted"/>
<comment type="caution">
    <text evidence="2">The sequence shown here is derived from an EMBL/GenBank/DDBJ whole genome shotgun (WGS) entry which is preliminary data.</text>
</comment>
<dbReference type="AlphaFoldDB" id="A0AAN6W0C5"/>
<evidence type="ECO:0000313" key="2">
    <source>
        <dbReference type="EMBL" id="KAK4172950.1"/>
    </source>
</evidence>
<protein>
    <submittedName>
        <fullName evidence="2">Uncharacterized protein</fullName>
    </submittedName>
</protein>
<feature type="compositionally biased region" description="Low complexity" evidence="1">
    <location>
        <begin position="116"/>
        <end position="155"/>
    </location>
</feature>
<reference evidence="2" key="2">
    <citation type="submission" date="2023-05" db="EMBL/GenBank/DDBJ databases">
        <authorList>
            <consortium name="Lawrence Berkeley National Laboratory"/>
            <person name="Steindorff A."/>
            <person name="Hensen N."/>
            <person name="Bonometti L."/>
            <person name="Westerberg I."/>
            <person name="Brannstrom I.O."/>
            <person name="Guillou S."/>
            <person name="Cros-Aarteil S."/>
            <person name="Calhoun S."/>
            <person name="Haridas S."/>
            <person name="Kuo A."/>
            <person name="Mondo S."/>
            <person name="Pangilinan J."/>
            <person name="Riley R."/>
            <person name="Labutti K."/>
            <person name="Andreopoulos B."/>
            <person name="Lipzen A."/>
            <person name="Chen C."/>
            <person name="Yanf M."/>
            <person name="Daum C."/>
            <person name="Ng V."/>
            <person name="Clum A."/>
            <person name="Ohm R."/>
            <person name="Martin F."/>
            <person name="Silar P."/>
            <person name="Natvig D."/>
            <person name="Lalanne C."/>
            <person name="Gautier V."/>
            <person name="Ament-Velasquez S.L."/>
            <person name="Kruys A."/>
            <person name="Hutchinson M.I."/>
            <person name="Powell A.J."/>
            <person name="Barry K."/>
            <person name="Miller A.N."/>
            <person name="Grigoriev I.V."/>
            <person name="Debuchy R."/>
            <person name="Gladieux P."/>
            <person name="Thoren M.H."/>
            <person name="Johannesson H."/>
        </authorList>
    </citation>
    <scope>NUCLEOTIDE SEQUENCE</scope>
    <source>
        <strain evidence="2">CBS 892.96</strain>
    </source>
</reference>
<reference evidence="2" key="1">
    <citation type="journal article" date="2023" name="Mol. Phylogenet. Evol.">
        <title>Genome-scale phylogeny and comparative genomics of the fungal order Sordariales.</title>
        <authorList>
            <person name="Hensen N."/>
            <person name="Bonometti L."/>
            <person name="Westerberg I."/>
            <person name="Brannstrom I.O."/>
            <person name="Guillou S."/>
            <person name="Cros-Aarteil S."/>
            <person name="Calhoun S."/>
            <person name="Haridas S."/>
            <person name="Kuo A."/>
            <person name="Mondo S."/>
            <person name="Pangilinan J."/>
            <person name="Riley R."/>
            <person name="LaButti K."/>
            <person name="Andreopoulos B."/>
            <person name="Lipzen A."/>
            <person name="Chen C."/>
            <person name="Yan M."/>
            <person name="Daum C."/>
            <person name="Ng V."/>
            <person name="Clum A."/>
            <person name="Steindorff A."/>
            <person name="Ohm R.A."/>
            <person name="Martin F."/>
            <person name="Silar P."/>
            <person name="Natvig D.O."/>
            <person name="Lalanne C."/>
            <person name="Gautier V."/>
            <person name="Ament-Velasquez S.L."/>
            <person name="Kruys A."/>
            <person name="Hutchinson M.I."/>
            <person name="Powell A.J."/>
            <person name="Barry K."/>
            <person name="Miller A.N."/>
            <person name="Grigoriev I.V."/>
            <person name="Debuchy R."/>
            <person name="Gladieux P."/>
            <person name="Hiltunen Thoren M."/>
            <person name="Johannesson H."/>
        </authorList>
    </citation>
    <scope>NUCLEOTIDE SEQUENCE</scope>
    <source>
        <strain evidence="2">CBS 892.96</strain>
    </source>
</reference>
<evidence type="ECO:0000256" key="1">
    <source>
        <dbReference type="SAM" id="MobiDB-lite"/>
    </source>
</evidence>
<dbReference type="EMBL" id="MU866380">
    <property type="protein sequence ID" value="KAK4172950.1"/>
    <property type="molecule type" value="Genomic_DNA"/>
</dbReference>
<feature type="region of interest" description="Disordered" evidence="1">
    <location>
        <begin position="115"/>
        <end position="166"/>
    </location>
</feature>
<sequence>MDMLTDTSYLNPVQAHIAPPLQQQPNIVAPPMPAPLPAPPPQQLSRPPASMAPPPQQRASVPSTASALTPPEENPQQPRKRMHAGDSGTATNLASQPEKRRRTAPPNYIDLQQQQNHVAAASQVNHAAHSAHNNHATQTSVNSASNSNTVPSASSHPIGPNPALPTVPPVASDITVLADALRGAKARPTWQEQAMEILFGDFREEDPDLQIKIAEKLLTDENKAMFFCKMPEPLRKHWVKRLREVHNNRVS</sequence>
<keyword evidence="3" id="KW-1185">Reference proteome</keyword>
<accession>A0AAN6W0C5</accession>
<organism evidence="2 3">
    <name type="scientific">Triangularia setosa</name>
    <dbReference type="NCBI Taxonomy" id="2587417"/>
    <lineage>
        <taxon>Eukaryota</taxon>
        <taxon>Fungi</taxon>
        <taxon>Dikarya</taxon>
        <taxon>Ascomycota</taxon>
        <taxon>Pezizomycotina</taxon>
        <taxon>Sordariomycetes</taxon>
        <taxon>Sordariomycetidae</taxon>
        <taxon>Sordariales</taxon>
        <taxon>Podosporaceae</taxon>
        <taxon>Triangularia</taxon>
    </lineage>
</organism>
<gene>
    <name evidence="2" type="ORF">QBC36DRAFT_65311</name>
</gene>
<feature type="compositionally biased region" description="Polar residues" evidence="1">
    <location>
        <begin position="57"/>
        <end position="67"/>
    </location>
</feature>
<feature type="region of interest" description="Disordered" evidence="1">
    <location>
        <begin position="15"/>
        <end position="102"/>
    </location>
</feature>
<dbReference type="Proteomes" id="UP001302321">
    <property type="component" value="Unassembled WGS sequence"/>
</dbReference>
<name>A0AAN6W0C5_9PEZI</name>
<feature type="compositionally biased region" description="Pro residues" evidence="1">
    <location>
        <begin position="28"/>
        <end position="42"/>
    </location>
</feature>